<dbReference type="RefSeq" id="WP_305026997.1">
    <property type="nucleotide sequence ID" value="NZ_JAUQTA010000001.1"/>
</dbReference>
<dbReference type="SUPFAM" id="SSF55174">
    <property type="entry name" value="Alpha-L RNA-binding motif"/>
    <property type="match status" value="1"/>
</dbReference>
<dbReference type="Pfam" id="PF01479">
    <property type="entry name" value="S4"/>
    <property type="match status" value="1"/>
</dbReference>
<dbReference type="Proteomes" id="UP001233314">
    <property type="component" value="Unassembled WGS sequence"/>
</dbReference>
<dbReference type="PROSITE" id="PS50889">
    <property type="entry name" value="S4"/>
    <property type="match status" value="1"/>
</dbReference>
<evidence type="ECO:0000256" key="1">
    <source>
        <dbReference type="ARBA" id="ARBA00008396"/>
    </source>
</evidence>
<feature type="region of interest" description="Disordered" evidence="5">
    <location>
        <begin position="95"/>
        <end position="130"/>
    </location>
</feature>
<dbReference type="SMART" id="SM00363">
    <property type="entry name" value="S4"/>
    <property type="match status" value="1"/>
</dbReference>
<dbReference type="InterPro" id="IPR025708">
    <property type="entry name" value="HSP15"/>
</dbReference>
<accession>A0ABT9AYF5</accession>
<reference evidence="7 8" key="1">
    <citation type="submission" date="2023-07" db="EMBL/GenBank/DDBJ databases">
        <title>Nocardioides sp. nov WY-20 isolated from soil.</title>
        <authorList>
            <person name="Liu B."/>
            <person name="Wan Y."/>
        </authorList>
    </citation>
    <scope>NUCLEOTIDE SEQUENCE [LARGE SCALE GENOMIC DNA]</scope>
    <source>
        <strain evidence="7 8">WY-20</strain>
    </source>
</reference>
<evidence type="ECO:0000256" key="5">
    <source>
        <dbReference type="SAM" id="MobiDB-lite"/>
    </source>
</evidence>
<dbReference type="InterPro" id="IPR036986">
    <property type="entry name" value="S4_RNA-bd_sf"/>
</dbReference>
<dbReference type="PIRSF" id="PIRSF016821">
    <property type="entry name" value="HSP15"/>
    <property type="match status" value="1"/>
</dbReference>
<evidence type="ECO:0000313" key="7">
    <source>
        <dbReference type="EMBL" id="MDO7867606.1"/>
    </source>
</evidence>
<keyword evidence="3" id="KW-0238">DNA-binding</keyword>
<keyword evidence="8" id="KW-1185">Reference proteome</keyword>
<dbReference type="CDD" id="cd00165">
    <property type="entry name" value="S4"/>
    <property type="match status" value="1"/>
</dbReference>
<organism evidence="7 8">
    <name type="scientific">Nocardioides jiangxiensis</name>
    <dbReference type="NCBI Taxonomy" id="3064524"/>
    <lineage>
        <taxon>Bacteria</taxon>
        <taxon>Bacillati</taxon>
        <taxon>Actinomycetota</taxon>
        <taxon>Actinomycetes</taxon>
        <taxon>Propionibacteriales</taxon>
        <taxon>Nocardioidaceae</taxon>
        <taxon>Nocardioides</taxon>
    </lineage>
</organism>
<protein>
    <submittedName>
        <fullName evidence="7">RNA-binding S4 domain-containing protein</fullName>
    </submittedName>
</protein>
<dbReference type="EMBL" id="JAUQTA010000001">
    <property type="protein sequence ID" value="MDO7867606.1"/>
    <property type="molecule type" value="Genomic_DNA"/>
</dbReference>
<sequence>MSEGSGGTVRADAWCWAVRLYKSRSQATAGAKAGHIRINGVRAKASQPVKIGDEVRVTVTFPGGAREHVLIVKQLLVKRVGAPLAALAYEDRTPALPPREERAAPVFARERGAGRPTKRERRELDQLRGR</sequence>
<comment type="caution">
    <text evidence="7">The sequence shown here is derived from an EMBL/GenBank/DDBJ whole genome shotgun (WGS) entry which is preliminary data.</text>
</comment>
<dbReference type="Gene3D" id="3.10.290.10">
    <property type="entry name" value="RNA-binding S4 domain"/>
    <property type="match status" value="1"/>
</dbReference>
<dbReference type="InterPro" id="IPR002942">
    <property type="entry name" value="S4_RNA-bd"/>
</dbReference>
<evidence type="ECO:0000256" key="4">
    <source>
        <dbReference type="PROSITE-ProRule" id="PRU00182"/>
    </source>
</evidence>
<name>A0ABT9AYF5_9ACTN</name>
<keyword evidence="2 4" id="KW-0694">RNA-binding</keyword>
<evidence type="ECO:0000259" key="6">
    <source>
        <dbReference type="SMART" id="SM00363"/>
    </source>
</evidence>
<evidence type="ECO:0000313" key="8">
    <source>
        <dbReference type="Proteomes" id="UP001233314"/>
    </source>
</evidence>
<feature type="compositionally biased region" description="Basic and acidic residues" evidence="5">
    <location>
        <begin position="120"/>
        <end position="130"/>
    </location>
</feature>
<feature type="domain" description="RNA-binding S4" evidence="6">
    <location>
        <begin position="9"/>
        <end position="77"/>
    </location>
</feature>
<gene>
    <name evidence="7" type="ORF">Q5722_04400</name>
</gene>
<comment type="similarity">
    <text evidence="1">Belongs to the HSP15 family.</text>
</comment>
<feature type="compositionally biased region" description="Basic and acidic residues" evidence="5">
    <location>
        <begin position="95"/>
        <end position="113"/>
    </location>
</feature>
<evidence type="ECO:0000256" key="2">
    <source>
        <dbReference type="ARBA" id="ARBA00022884"/>
    </source>
</evidence>
<proteinExistence type="inferred from homology"/>
<evidence type="ECO:0000256" key="3">
    <source>
        <dbReference type="ARBA" id="ARBA00023125"/>
    </source>
</evidence>